<evidence type="ECO:0000256" key="1">
    <source>
        <dbReference type="ARBA" id="ARBA00023015"/>
    </source>
</evidence>
<dbReference type="EMBL" id="BAABAT010000067">
    <property type="protein sequence ID" value="GAA4263358.1"/>
    <property type="molecule type" value="Genomic_DNA"/>
</dbReference>
<keyword evidence="2" id="KW-0238">DNA-binding</keyword>
<dbReference type="Gene3D" id="1.10.10.10">
    <property type="entry name" value="Winged helix-like DNA-binding domain superfamily/Winged helix DNA-binding domain"/>
    <property type="match status" value="1"/>
</dbReference>
<dbReference type="InterPro" id="IPR036390">
    <property type="entry name" value="WH_DNA-bd_sf"/>
</dbReference>
<keyword evidence="6" id="KW-1185">Reference proteome</keyword>
<dbReference type="RefSeq" id="WP_345142553.1">
    <property type="nucleotide sequence ID" value="NZ_BAABAT010000067.1"/>
</dbReference>
<dbReference type="SUPFAM" id="SSF55781">
    <property type="entry name" value="GAF domain-like"/>
    <property type="match status" value="1"/>
</dbReference>
<proteinExistence type="predicted"/>
<dbReference type="Pfam" id="PF01614">
    <property type="entry name" value="IclR_C"/>
    <property type="match status" value="1"/>
</dbReference>
<gene>
    <name evidence="5" type="ORF">GCM10022255_107190</name>
</gene>
<keyword evidence="1" id="KW-0805">Transcription regulation</keyword>
<evidence type="ECO:0000313" key="5">
    <source>
        <dbReference type="EMBL" id="GAA4263358.1"/>
    </source>
</evidence>
<evidence type="ECO:0000256" key="3">
    <source>
        <dbReference type="ARBA" id="ARBA00023163"/>
    </source>
</evidence>
<dbReference type="SUPFAM" id="SSF46785">
    <property type="entry name" value="Winged helix' DNA-binding domain"/>
    <property type="match status" value="1"/>
</dbReference>
<dbReference type="Pfam" id="PF09339">
    <property type="entry name" value="HTH_IclR"/>
    <property type="match status" value="1"/>
</dbReference>
<evidence type="ECO:0000259" key="4">
    <source>
        <dbReference type="PROSITE" id="PS51078"/>
    </source>
</evidence>
<accession>A0ABP8DTT5</accession>
<keyword evidence="3" id="KW-0804">Transcription</keyword>
<reference evidence="6" key="1">
    <citation type="journal article" date="2019" name="Int. J. Syst. Evol. Microbiol.">
        <title>The Global Catalogue of Microorganisms (GCM) 10K type strain sequencing project: providing services to taxonomists for standard genome sequencing and annotation.</title>
        <authorList>
            <consortium name="The Broad Institute Genomics Platform"/>
            <consortium name="The Broad Institute Genome Sequencing Center for Infectious Disease"/>
            <person name="Wu L."/>
            <person name="Ma J."/>
        </authorList>
    </citation>
    <scope>NUCLEOTIDE SEQUENCE [LARGE SCALE GENOMIC DNA]</scope>
    <source>
        <strain evidence="6">JCM 17441</strain>
    </source>
</reference>
<dbReference type="Proteomes" id="UP001500620">
    <property type="component" value="Unassembled WGS sequence"/>
</dbReference>
<dbReference type="SMART" id="SM00346">
    <property type="entry name" value="HTH_ICLR"/>
    <property type="match status" value="1"/>
</dbReference>
<name>A0ABP8DTT5_9ACTN</name>
<dbReference type="InterPro" id="IPR029016">
    <property type="entry name" value="GAF-like_dom_sf"/>
</dbReference>
<dbReference type="PANTHER" id="PTHR30136">
    <property type="entry name" value="HELIX-TURN-HELIX TRANSCRIPTIONAL REGULATOR, ICLR FAMILY"/>
    <property type="match status" value="1"/>
</dbReference>
<dbReference type="InterPro" id="IPR036388">
    <property type="entry name" value="WH-like_DNA-bd_sf"/>
</dbReference>
<organism evidence="5 6">
    <name type="scientific">Dactylosporangium darangshiense</name>
    <dbReference type="NCBI Taxonomy" id="579108"/>
    <lineage>
        <taxon>Bacteria</taxon>
        <taxon>Bacillati</taxon>
        <taxon>Actinomycetota</taxon>
        <taxon>Actinomycetes</taxon>
        <taxon>Micromonosporales</taxon>
        <taxon>Micromonosporaceae</taxon>
        <taxon>Dactylosporangium</taxon>
    </lineage>
</organism>
<feature type="domain" description="IclR-ED" evidence="4">
    <location>
        <begin position="67"/>
        <end position="249"/>
    </location>
</feature>
<dbReference type="PANTHER" id="PTHR30136:SF24">
    <property type="entry name" value="HTH-TYPE TRANSCRIPTIONAL REPRESSOR ALLR"/>
    <property type="match status" value="1"/>
</dbReference>
<evidence type="ECO:0000256" key="2">
    <source>
        <dbReference type="ARBA" id="ARBA00023125"/>
    </source>
</evidence>
<dbReference type="InterPro" id="IPR005471">
    <property type="entry name" value="Tscrpt_reg_IclR_N"/>
</dbReference>
<dbReference type="Gene3D" id="3.30.450.40">
    <property type="match status" value="1"/>
</dbReference>
<dbReference type="InterPro" id="IPR014757">
    <property type="entry name" value="Tscrpt_reg_IclR_C"/>
</dbReference>
<dbReference type="PROSITE" id="PS51078">
    <property type="entry name" value="ICLR_ED"/>
    <property type="match status" value="1"/>
</dbReference>
<evidence type="ECO:0000313" key="6">
    <source>
        <dbReference type="Proteomes" id="UP001500620"/>
    </source>
</evidence>
<protein>
    <submittedName>
        <fullName evidence="5">IclR family transcriptional regulator</fullName>
    </submittedName>
</protein>
<dbReference type="InterPro" id="IPR050707">
    <property type="entry name" value="HTH_MetabolicPath_Reg"/>
</dbReference>
<sequence>MSRNAPSSMIGRLLALLDAVAEADITNRRDLARSTGLPQATCNRIVARLVAERMLAEGPAGLRLGLRLFELGTQAAQAGLTLLDVAGPYLLDLHGALGWTVQLAVLDGDTVIYLLKIDARHRPRLDTRVAGRFPPHCTGAGKALLAFSPPEVVDNILDRTALIARTPSTITNRPLLLSELHAIRRRGYAIDRGEFQTGLAGVAVPIRQRTRPVGAVTLSGPTESFDPPRAAHAAQVVAQLIESRLAPGP</sequence>
<comment type="caution">
    <text evidence="5">The sequence shown here is derived from an EMBL/GenBank/DDBJ whole genome shotgun (WGS) entry which is preliminary data.</text>
</comment>